<dbReference type="PROSITE" id="PS51257">
    <property type="entry name" value="PROKAR_LIPOPROTEIN"/>
    <property type="match status" value="1"/>
</dbReference>
<evidence type="ECO:0000259" key="10">
    <source>
        <dbReference type="Pfam" id="PF05649"/>
    </source>
</evidence>
<evidence type="ECO:0000256" key="2">
    <source>
        <dbReference type="ARBA" id="ARBA00007357"/>
    </source>
</evidence>
<feature type="signal peptide" evidence="8">
    <location>
        <begin position="1"/>
        <end position="32"/>
    </location>
</feature>
<protein>
    <submittedName>
        <fullName evidence="11">Endothelin-converting enzyme 1</fullName>
        <ecNumber evidence="11">3.4.24.71</ecNumber>
    </submittedName>
</protein>
<dbReference type="HOGENOM" id="CLU_006187_7_2_11"/>
<dbReference type="InterPro" id="IPR006311">
    <property type="entry name" value="TAT_signal"/>
</dbReference>
<dbReference type="AlphaFoldDB" id="D0L2I8"/>
<dbReference type="CDD" id="cd08662">
    <property type="entry name" value="M13"/>
    <property type="match status" value="1"/>
</dbReference>
<comment type="similarity">
    <text evidence="2">Belongs to the peptidase M13 family.</text>
</comment>
<evidence type="ECO:0000256" key="7">
    <source>
        <dbReference type="ARBA" id="ARBA00023049"/>
    </source>
</evidence>
<dbReference type="PANTHER" id="PTHR11733:SF167">
    <property type="entry name" value="FI17812P1-RELATED"/>
    <property type="match status" value="1"/>
</dbReference>
<dbReference type="InterPro" id="IPR008753">
    <property type="entry name" value="Peptidase_M13_N"/>
</dbReference>
<keyword evidence="6" id="KW-0862">Zinc</keyword>
<dbReference type="Proteomes" id="UP000001219">
    <property type="component" value="Chromosome"/>
</dbReference>
<evidence type="ECO:0000256" key="3">
    <source>
        <dbReference type="ARBA" id="ARBA00022670"/>
    </source>
</evidence>
<dbReference type="InterPro" id="IPR018497">
    <property type="entry name" value="Peptidase_M13_C"/>
</dbReference>
<comment type="cofactor">
    <cofactor evidence="1">
        <name>Zn(2+)</name>
        <dbReference type="ChEBI" id="CHEBI:29105"/>
    </cofactor>
</comment>
<evidence type="ECO:0000256" key="4">
    <source>
        <dbReference type="ARBA" id="ARBA00022723"/>
    </source>
</evidence>
<accession>D0L2I8</accession>
<sequence length="681" mass="75377">MSVKSSSGRRAHLSRRSFLLAAGAVPIAVALAGCESESAPKPLAGPDLSGLDPTIRPQDDLYRNVNGTWLRTFQLPPDKSYYGTFSEVSDRVQQQLRTVIDDIHDPEPGTDAQQICDLYDARLDEATLDRLGISPLQPLFSQIDGARTKPDIARVMGSLPLGGMIGLSLGIDRNDSNAYLPNISQSGLNMGDPQYYLKPDFAQYLSAYHTFLRKLANGAGLPAGAADRALALEKRMAPAFWDNVRERDADATYNPMSWNQLTALGPGFDWEPWLAGTTDRPKELFATVVVNEPSYVTAAATIWRETDIRTLGEWLKLSLLVKYARFLQQSLRDANFEYVKTTSGITERPERWKSAVNLVDDNLGQQLGKLYVAQYFPSKAKDQAKELVDNLMAAYRDNFADSSWMSPETRRAAIAKLDKITVKIGYPDNWIDYSGLTITRGHLVESLLAVEAFEAKRAMDKLGKPVDKTEWGMSPQTVNAYYSAPSNSINFPAAILQAPFFDTNAVPAVNYGAIGATIGHEIGHGFDDQGSKYNGDGNRQDWWTPQDKAAFEAKTKQLIAQYNVLVPEGLPPTAHVNGAYTVGENLADLRGLMISLAAYRIAEAKAGNKTPDDTAVFQSWARNWREKQTTQTLEQQLASDPHSPGEFRCNQVVRNLPEFYATFRVAQADKMFLAPDQRVTL</sequence>
<evidence type="ECO:0000256" key="1">
    <source>
        <dbReference type="ARBA" id="ARBA00001947"/>
    </source>
</evidence>
<dbReference type="STRING" id="526226.Gbro_3707"/>
<dbReference type="EC" id="3.4.24.71" evidence="11"/>
<keyword evidence="4" id="KW-0479">Metal-binding</keyword>
<keyword evidence="5 11" id="KW-0378">Hydrolase</keyword>
<keyword evidence="3" id="KW-0645">Protease</keyword>
<keyword evidence="7" id="KW-0482">Metalloprotease</keyword>
<dbReference type="eggNOG" id="COG3590">
    <property type="taxonomic scope" value="Bacteria"/>
</dbReference>
<dbReference type="Pfam" id="PF05649">
    <property type="entry name" value="Peptidase_M13_N"/>
    <property type="match status" value="1"/>
</dbReference>
<reference evidence="12" key="1">
    <citation type="submission" date="2009-10" db="EMBL/GenBank/DDBJ databases">
        <title>The complete chromosome of Gordonia bronchialis DSM 43247.</title>
        <authorList>
            <consortium name="US DOE Joint Genome Institute (JGI-PGF)"/>
            <person name="Lucas S."/>
            <person name="Copeland A."/>
            <person name="Lapidus A."/>
            <person name="Glavina del Rio T."/>
            <person name="Dalin E."/>
            <person name="Tice H."/>
            <person name="Bruce D."/>
            <person name="Goodwin L."/>
            <person name="Pitluck S."/>
            <person name="Kyrpides N."/>
            <person name="Mavromatis K."/>
            <person name="Ivanova N."/>
            <person name="Ovchinnikova G."/>
            <person name="Saunders E."/>
            <person name="Brettin T."/>
            <person name="Detter J.C."/>
            <person name="Han C."/>
            <person name="Larimer F."/>
            <person name="Land M."/>
            <person name="Hauser L."/>
            <person name="Markowitz V."/>
            <person name="Cheng J.-F."/>
            <person name="Hugenholtz P."/>
            <person name="Woyke T."/>
            <person name="Wu D."/>
            <person name="Jando M."/>
            <person name="Schneider S."/>
            <person name="Goeker M."/>
            <person name="Klenk H.-P."/>
            <person name="Eisen J.A."/>
        </authorList>
    </citation>
    <scope>NUCLEOTIDE SEQUENCE [LARGE SCALE GENOMIC DNA]</scope>
    <source>
        <strain evidence="12">ATCC 25592 / DSM 43247 / BCRC 13721 / JCM 3198 / KCTC 3076 / NBRC 16047 / NCTC 10667</strain>
    </source>
</reference>
<feature type="domain" description="Peptidase M13 N-terminal" evidence="10">
    <location>
        <begin position="57"/>
        <end position="427"/>
    </location>
</feature>
<keyword evidence="8" id="KW-0732">Signal</keyword>
<dbReference type="Gene3D" id="1.10.1380.10">
    <property type="entry name" value="Neutral endopeptidase , domain2"/>
    <property type="match status" value="1"/>
</dbReference>
<organism evidence="11 12">
    <name type="scientific">Gordonia bronchialis (strain ATCC 25592 / DSM 43247 / BCRC 13721 / JCM 3198 / KCTC 3076 / NBRC 16047 / NCTC 10667)</name>
    <name type="common">Rhodococcus bronchialis</name>
    <dbReference type="NCBI Taxonomy" id="526226"/>
    <lineage>
        <taxon>Bacteria</taxon>
        <taxon>Bacillati</taxon>
        <taxon>Actinomycetota</taxon>
        <taxon>Actinomycetes</taxon>
        <taxon>Mycobacteriales</taxon>
        <taxon>Gordoniaceae</taxon>
        <taxon>Gordonia</taxon>
    </lineage>
</organism>
<proteinExistence type="inferred from homology"/>
<evidence type="ECO:0000313" key="11">
    <source>
        <dbReference type="EMBL" id="ACY22891.1"/>
    </source>
</evidence>
<dbReference type="GO" id="GO:0046872">
    <property type="term" value="F:metal ion binding"/>
    <property type="evidence" value="ECO:0007669"/>
    <property type="project" value="UniProtKB-KW"/>
</dbReference>
<evidence type="ECO:0000256" key="6">
    <source>
        <dbReference type="ARBA" id="ARBA00022833"/>
    </source>
</evidence>
<dbReference type="InterPro" id="IPR000718">
    <property type="entry name" value="Peptidase_M13"/>
</dbReference>
<dbReference type="PRINTS" id="PR00786">
    <property type="entry name" value="NEPRILYSIN"/>
</dbReference>
<evidence type="ECO:0000256" key="5">
    <source>
        <dbReference type="ARBA" id="ARBA00022801"/>
    </source>
</evidence>
<dbReference type="GO" id="GO:0016485">
    <property type="term" value="P:protein processing"/>
    <property type="evidence" value="ECO:0007669"/>
    <property type="project" value="TreeGrafter"/>
</dbReference>
<feature type="chain" id="PRO_5038681681" evidence="8">
    <location>
        <begin position="33"/>
        <end position="681"/>
    </location>
</feature>
<name>D0L2I8_GORB4</name>
<dbReference type="EMBL" id="CP001802">
    <property type="protein sequence ID" value="ACY22891.1"/>
    <property type="molecule type" value="Genomic_DNA"/>
</dbReference>
<dbReference type="PANTHER" id="PTHR11733">
    <property type="entry name" value="ZINC METALLOPROTEASE FAMILY M13 NEPRILYSIN-RELATED"/>
    <property type="match status" value="1"/>
</dbReference>
<dbReference type="InterPro" id="IPR042089">
    <property type="entry name" value="Peptidase_M13_dom_2"/>
</dbReference>
<gene>
    <name evidence="11" type="ordered locus">Gbro_3707</name>
</gene>
<dbReference type="OrthoDB" id="9775677at2"/>
<keyword evidence="12" id="KW-1185">Reference proteome</keyword>
<dbReference type="PROSITE" id="PS51885">
    <property type="entry name" value="NEPRILYSIN"/>
    <property type="match status" value="1"/>
</dbReference>
<dbReference type="Pfam" id="PF01431">
    <property type="entry name" value="Peptidase_M13"/>
    <property type="match status" value="1"/>
</dbReference>
<dbReference type="InterPro" id="IPR024079">
    <property type="entry name" value="MetalloPept_cat_dom_sf"/>
</dbReference>
<feature type="domain" description="Peptidase M13 C-terminal" evidence="9">
    <location>
        <begin position="479"/>
        <end position="679"/>
    </location>
</feature>
<reference evidence="11 12" key="2">
    <citation type="journal article" date="2010" name="Stand. Genomic Sci.">
        <title>Complete genome sequence of Gordonia bronchialis type strain (3410).</title>
        <authorList>
            <person name="Ivanova N."/>
            <person name="Sikorski J."/>
            <person name="Jando M."/>
            <person name="Lapidus A."/>
            <person name="Nolan M."/>
            <person name="Lucas S."/>
            <person name="Del Rio T.G."/>
            <person name="Tice H."/>
            <person name="Copeland A."/>
            <person name="Cheng J.F."/>
            <person name="Chen F."/>
            <person name="Bruce D."/>
            <person name="Goodwin L."/>
            <person name="Pitluck S."/>
            <person name="Mavromatis K."/>
            <person name="Ovchinnikova G."/>
            <person name="Pati A."/>
            <person name="Chen A."/>
            <person name="Palaniappan K."/>
            <person name="Land M."/>
            <person name="Hauser L."/>
            <person name="Chang Y.J."/>
            <person name="Jeffries C.D."/>
            <person name="Chain P."/>
            <person name="Saunders E."/>
            <person name="Han C."/>
            <person name="Detter J.C."/>
            <person name="Brettin T."/>
            <person name="Rohde M."/>
            <person name="Goker M."/>
            <person name="Bristow J."/>
            <person name="Eisen J.A."/>
            <person name="Markowitz V."/>
            <person name="Hugenholtz P."/>
            <person name="Klenk H.P."/>
            <person name="Kyrpides N.C."/>
        </authorList>
    </citation>
    <scope>NUCLEOTIDE SEQUENCE [LARGE SCALE GENOMIC DNA]</scope>
    <source>
        <strain evidence="12">ATCC 25592 / DSM 43247 / BCRC 13721 / JCM 3198 / KCTC 3076 / NBRC 16047 / NCTC 10667</strain>
    </source>
</reference>
<dbReference type="GO" id="GO:0004222">
    <property type="term" value="F:metalloendopeptidase activity"/>
    <property type="evidence" value="ECO:0007669"/>
    <property type="project" value="UniProtKB-EC"/>
</dbReference>
<dbReference type="PROSITE" id="PS51318">
    <property type="entry name" value="TAT"/>
    <property type="match status" value="1"/>
</dbReference>
<evidence type="ECO:0000259" key="9">
    <source>
        <dbReference type="Pfam" id="PF01431"/>
    </source>
</evidence>
<dbReference type="RefSeq" id="WP_012835398.1">
    <property type="nucleotide sequence ID" value="NC_013441.1"/>
</dbReference>
<dbReference type="GO" id="GO:0005886">
    <property type="term" value="C:plasma membrane"/>
    <property type="evidence" value="ECO:0007669"/>
    <property type="project" value="TreeGrafter"/>
</dbReference>
<dbReference type="Gene3D" id="3.40.390.10">
    <property type="entry name" value="Collagenase (Catalytic Domain)"/>
    <property type="match status" value="1"/>
</dbReference>
<evidence type="ECO:0000313" key="12">
    <source>
        <dbReference type="Proteomes" id="UP000001219"/>
    </source>
</evidence>
<dbReference type="SUPFAM" id="SSF55486">
    <property type="entry name" value="Metalloproteases ('zincins'), catalytic domain"/>
    <property type="match status" value="1"/>
</dbReference>
<dbReference type="KEGG" id="gbr:Gbro_3707"/>
<evidence type="ECO:0000256" key="8">
    <source>
        <dbReference type="SAM" id="SignalP"/>
    </source>
</evidence>